<keyword evidence="4" id="KW-1185">Reference proteome</keyword>
<feature type="signal peptide" evidence="2">
    <location>
        <begin position="1"/>
        <end position="24"/>
    </location>
</feature>
<reference evidence="3 4" key="1">
    <citation type="submission" date="2022-07" db="EMBL/GenBank/DDBJ databases">
        <title>Fecal culturing of patients with breast cancer.</title>
        <authorList>
            <person name="Teng N.M.Y."/>
            <person name="Kiu R."/>
            <person name="Evans R."/>
            <person name="Baker D.J."/>
            <person name="Zenner C."/>
            <person name="Robinson S.D."/>
            <person name="Hall L.J."/>
        </authorList>
    </citation>
    <scope>NUCLEOTIDE SEQUENCE [LARGE SCALE GENOMIC DNA]</scope>
    <source>
        <strain evidence="3 4">LH1063</strain>
    </source>
</reference>
<feature type="chain" id="PRO_5046820723" description="Tetratricopeptide repeat protein" evidence="2">
    <location>
        <begin position="25"/>
        <end position="559"/>
    </location>
</feature>
<evidence type="ECO:0000256" key="2">
    <source>
        <dbReference type="SAM" id="SignalP"/>
    </source>
</evidence>
<dbReference type="PROSITE" id="PS51257">
    <property type="entry name" value="PROKAR_LIPOPROTEIN"/>
    <property type="match status" value="1"/>
</dbReference>
<dbReference type="Proteomes" id="UP001205603">
    <property type="component" value="Unassembled WGS sequence"/>
</dbReference>
<evidence type="ECO:0000256" key="1">
    <source>
        <dbReference type="PROSITE-ProRule" id="PRU00339"/>
    </source>
</evidence>
<accession>A0ABT1MDC5</accession>
<dbReference type="RefSeq" id="WP_255025159.1">
    <property type="nucleotide sequence ID" value="NZ_JANDHW010000001.1"/>
</dbReference>
<evidence type="ECO:0000313" key="3">
    <source>
        <dbReference type="EMBL" id="MCP9610630.1"/>
    </source>
</evidence>
<proteinExistence type="predicted"/>
<protein>
    <recommendedName>
        <fullName evidence="5">Tetratricopeptide repeat protein</fullName>
    </recommendedName>
</protein>
<keyword evidence="1" id="KW-0802">TPR repeat</keyword>
<dbReference type="InterPro" id="IPR019734">
    <property type="entry name" value="TPR_rpt"/>
</dbReference>
<dbReference type="PROSITE" id="PS50005">
    <property type="entry name" value="TPR"/>
    <property type="match status" value="1"/>
</dbReference>
<dbReference type="Gene3D" id="1.25.40.10">
    <property type="entry name" value="Tetratricopeptide repeat domain"/>
    <property type="match status" value="1"/>
</dbReference>
<evidence type="ECO:0000313" key="4">
    <source>
        <dbReference type="Proteomes" id="UP001205603"/>
    </source>
</evidence>
<keyword evidence="2" id="KW-0732">Signal</keyword>
<dbReference type="Pfam" id="PF13181">
    <property type="entry name" value="TPR_8"/>
    <property type="match status" value="1"/>
</dbReference>
<dbReference type="SMART" id="SM00028">
    <property type="entry name" value="TPR"/>
    <property type="match status" value="3"/>
</dbReference>
<dbReference type="SUPFAM" id="SSF48452">
    <property type="entry name" value="TPR-like"/>
    <property type="match status" value="1"/>
</dbReference>
<dbReference type="EMBL" id="JANDHW010000001">
    <property type="protein sequence ID" value="MCP9610630.1"/>
    <property type="molecule type" value="Genomic_DNA"/>
</dbReference>
<sequence>MNKKLYLPLLLAFMVAFVGCKKMGALSPDYFTVTPNPLEVIGGEVPATITGNFPEKYFKKKATVTVTPYLVYEGGETAGTSYTYQGEKVVGNNQTISYKMGGNITMKTTFKYIPAMRKSDLYLDFTVKSGSKSYQLPRVKVAEGVISTAEICDPNALTPALAADKFQRIIKENYQADIMFLIQQANLRSSELNSNQMKDYQNNVKAAAEAPNKKITGVNISSYASPDGGMELNTKLAQAREDNTTKYLKQQMKKDAVNADLTGEFTAEDWEGFKELVEKSNIQDKDLILRVLSMYKDPEQREREIKNMSSTFKILAEEILPKLRYSRITASIDVIGKSDAEISKLAASDPKSLSVDELLYAATLTNSLSEKESIYKKATEIYPNDYRGYNNVGLICFEKGDINAAENWFNKANKIAPNTPEVQMNLGLIELTKDEFAKAEQAFGKSAGSEGLNEALGVLYLQRGEYAKAARAFGDAKSNNAALAQILTKDYNKAKNTLAGVSEPNATTYYLMAVIGARTNNEKAVTDNLNKAIKLDSNMAKQAATDLEFAKYDISSIAK</sequence>
<feature type="repeat" description="TPR" evidence="1">
    <location>
        <begin position="386"/>
        <end position="419"/>
    </location>
</feature>
<name>A0ABT1MDC5_9BACT</name>
<organism evidence="3 4">
    <name type="scientific">Coprobacter tertius</name>
    <dbReference type="NCBI Taxonomy" id="2944915"/>
    <lineage>
        <taxon>Bacteria</taxon>
        <taxon>Pseudomonadati</taxon>
        <taxon>Bacteroidota</taxon>
        <taxon>Bacteroidia</taxon>
        <taxon>Bacteroidales</taxon>
        <taxon>Barnesiellaceae</taxon>
        <taxon>Coprobacter</taxon>
    </lineage>
</organism>
<comment type="caution">
    <text evidence="3">The sequence shown here is derived from an EMBL/GenBank/DDBJ whole genome shotgun (WGS) entry which is preliminary data.</text>
</comment>
<gene>
    <name evidence="3" type="ORF">NMU02_00785</name>
</gene>
<evidence type="ECO:0008006" key="5">
    <source>
        <dbReference type="Google" id="ProtNLM"/>
    </source>
</evidence>
<dbReference type="InterPro" id="IPR011990">
    <property type="entry name" value="TPR-like_helical_dom_sf"/>
</dbReference>